<reference evidence="8 9" key="1">
    <citation type="journal article" date="2018" name="Gigascience">
        <title>Genomes of trombidid mites reveal novel predicted allergens and laterally-transferred genes associated with secondary metabolism.</title>
        <authorList>
            <person name="Dong X."/>
            <person name="Chaisiri K."/>
            <person name="Xia D."/>
            <person name="Armstrong S.D."/>
            <person name="Fang Y."/>
            <person name="Donnelly M.J."/>
            <person name="Kadowaki T."/>
            <person name="McGarry J.W."/>
            <person name="Darby A.C."/>
            <person name="Makepeace B.L."/>
        </authorList>
    </citation>
    <scope>NUCLEOTIDE SEQUENCE [LARGE SCALE GENOMIC DNA]</scope>
    <source>
        <strain evidence="8">UoL-WK</strain>
    </source>
</reference>
<dbReference type="PROSITE" id="PS50217">
    <property type="entry name" value="BZIP"/>
    <property type="match status" value="1"/>
</dbReference>
<dbReference type="Proteomes" id="UP000285301">
    <property type="component" value="Unassembled WGS sequence"/>
</dbReference>
<keyword evidence="5" id="KW-0175">Coiled coil</keyword>
<keyword evidence="9" id="KW-1185">Reference proteome</keyword>
<evidence type="ECO:0000256" key="3">
    <source>
        <dbReference type="ARBA" id="ARBA00023125"/>
    </source>
</evidence>
<feature type="coiled-coil region" evidence="5">
    <location>
        <begin position="238"/>
        <end position="279"/>
    </location>
</feature>
<dbReference type="GO" id="GO:0005667">
    <property type="term" value="C:transcription regulator complex"/>
    <property type="evidence" value="ECO:0007669"/>
    <property type="project" value="TreeGrafter"/>
</dbReference>
<dbReference type="PANTHER" id="PTHR11462">
    <property type="entry name" value="JUN TRANSCRIPTION FACTOR-RELATED"/>
    <property type="match status" value="1"/>
</dbReference>
<evidence type="ECO:0000256" key="4">
    <source>
        <dbReference type="ARBA" id="ARBA00023163"/>
    </source>
</evidence>
<feature type="domain" description="BZIP" evidence="7">
    <location>
        <begin position="220"/>
        <end position="283"/>
    </location>
</feature>
<evidence type="ECO:0000256" key="2">
    <source>
        <dbReference type="ARBA" id="ARBA00023015"/>
    </source>
</evidence>
<dbReference type="Pfam" id="PF03957">
    <property type="entry name" value="Jun"/>
    <property type="match status" value="1"/>
</dbReference>
<dbReference type="SMART" id="SM00338">
    <property type="entry name" value="BRLZ"/>
    <property type="match status" value="1"/>
</dbReference>
<feature type="region of interest" description="Disordered" evidence="6">
    <location>
        <begin position="193"/>
        <end position="212"/>
    </location>
</feature>
<dbReference type="CDD" id="cd14696">
    <property type="entry name" value="bZIP_Jun"/>
    <property type="match status" value="1"/>
</dbReference>
<dbReference type="InterPro" id="IPR002112">
    <property type="entry name" value="Leuzip_Jun"/>
</dbReference>
<evidence type="ECO:0000313" key="9">
    <source>
        <dbReference type="Proteomes" id="UP000285301"/>
    </source>
</evidence>
<evidence type="ECO:0000259" key="7">
    <source>
        <dbReference type="PROSITE" id="PS50217"/>
    </source>
</evidence>
<evidence type="ECO:0000256" key="6">
    <source>
        <dbReference type="SAM" id="MobiDB-lite"/>
    </source>
</evidence>
<dbReference type="PANTHER" id="PTHR11462:SF35">
    <property type="entry name" value="TRANSCRIPTION FACTOR JRA"/>
    <property type="match status" value="1"/>
</dbReference>
<proteinExistence type="inferred from homology"/>
<dbReference type="GO" id="GO:0000981">
    <property type="term" value="F:DNA-binding transcription factor activity, RNA polymerase II-specific"/>
    <property type="evidence" value="ECO:0007669"/>
    <property type="project" value="TreeGrafter"/>
</dbReference>
<dbReference type="InterPro" id="IPR050946">
    <property type="entry name" value="AP-1_TF_bZIP"/>
</dbReference>
<protein>
    <submittedName>
        <fullName evidence="8">Early growth response 1-like protein</fullName>
    </submittedName>
</protein>
<dbReference type="Pfam" id="PF00170">
    <property type="entry name" value="bZIP_1"/>
    <property type="match status" value="1"/>
</dbReference>
<feature type="region of interest" description="Disordered" evidence="6">
    <location>
        <begin position="35"/>
        <end position="69"/>
    </location>
</feature>
<keyword evidence="3" id="KW-0238">DNA-binding</keyword>
<gene>
    <name evidence="8" type="ORF">B4U79_12355</name>
</gene>
<sequence>MEICGRNGGREQRDDPSDIKFLKNSLTLDLQSNAARRRQAHSYSNSLVNGTQTTTTTASNGSGNATQPQMWTPSNCVLLESPDLSKCKLGTPEIERFLISSNTNGLTPTPSLAVPPSIIPTTTTATTTEIGSSSFGQLKPEVTEAQEQYARGFVDALQRLRSQDQCSIDITRPMSNSSSSTNTSLIESTQCSISNSNSSQVPTLAVSPPMSPINMEDQERIKLERKRMRNRIAASKCRRRKLEKIARLEEKVSQLKATNADLTASVKKLREHVYRLKEEVLAHVNQGCQIMAPGHHL</sequence>
<dbReference type="GO" id="GO:0042127">
    <property type="term" value="P:regulation of cell population proliferation"/>
    <property type="evidence" value="ECO:0007669"/>
    <property type="project" value="TreeGrafter"/>
</dbReference>
<organism evidence="8 9">
    <name type="scientific">Dinothrombium tinctorium</name>
    <dbReference type="NCBI Taxonomy" id="1965070"/>
    <lineage>
        <taxon>Eukaryota</taxon>
        <taxon>Metazoa</taxon>
        <taxon>Ecdysozoa</taxon>
        <taxon>Arthropoda</taxon>
        <taxon>Chelicerata</taxon>
        <taxon>Arachnida</taxon>
        <taxon>Acari</taxon>
        <taxon>Acariformes</taxon>
        <taxon>Trombidiformes</taxon>
        <taxon>Prostigmata</taxon>
        <taxon>Anystina</taxon>
        <taxon>Parasitengona</taxon>
        <taxon>Trombidioidea</taxon>
        <taxon>Trombidiidae</taxon>
        <taxon>Dinothrombium</taxon>
    </lineage>
</organism>
<comment type="caution">
    <text evidence="8">The sequence shown here is derived from an EMBL/GenBank/DDBJ whole genome shotgun (WGS) entry which is preliminary data.</text>
</comment>
<dbReference type="GO" id="GO:0051726">
    <property type="term" value="P:regulation of cell cycle"/>
    <property type="evidence" value="ECO:0007669"/>
    <property type="project" value="TreeGrafter"/>
</dbReference>
<dbReference type="InterPro" id="IPR046347">
    <property type="entry name" value="bZIP_sf"/>
</dbReference>
<dbReference type="InterPro" id="IPR005643">
    <property type="entry name" value="JNK"/>
</dbReference>
<dbReference type="PROSITE" id="PS00036">
    <property type="entry name" value="BZIP_BASIC"/>
    <property type="match status" value="1"/>
</dbReference>
<keyword evidence="2" id="KW-0805">Transcription regulation</keyword>
<evidence type="ECO:0000256" key="5">
    <source>
        <dbReference type="SAM" id="Coils"/>
    </source>
</evidence>
<feature type="compositionally biased region" description="Low complexity" evidence="6">
    <location>
        <begin position="49"/>
        <end position="66"/>
    </location>
</feature>
<name>A0A443R8L0_9ACAR</name>
<dbReference type="OrthoDB" id="2187714at2759"/>
<keyword evidence="4" id="KW-0804">Transcription</keyword>
<dbReference type="EMBL" id="NCKU01001641">
    <property type="protein sequence ID" value="RWS11600.1"/>
    <property type="molecule type" value="Genomic_DNA"/>
</dbReference>
<evidence type="ECO:0000256" key="1">
    <source>
        <dbReference type="ARBA" id="ARBA00006882"/>
    </source>
</evidence>
<accession>A0A443R8L0</accession>
<dbReference type="STRING" id="1965070.A0A443R8L0"/>
<dbReference type="InterPro" id="IPR004827">
    <property type="entry name" value="bZIP"/>
</dbReference>
<dbReference type="PRINTS" id="PR00043">
    <property type="entry name" value="LEUZIPPRJUN"/>
</dbReference>
<dbReference type="Gene3D" id="1.20.5.170">
    <property type="match status" value="1"/>
</dbReference>
<comment type="similarity">
    <text evidence="1">Belongs to the bZIP family. Jun subfamily.</text>
</comment>
<evidence type="ECO:0000313" key="8">
    <source>
        <dbReference type="EMBL" id="RWS11600.1"/>
    </source>
</evidence>
<dbReference type="GO" id="GO:0000978">
    <property type="term" value="F:RNA polymerase II cis-regulatory region sequence-specific DNA binding"/>
    <property type="evidence" value="ECO:0007669"/>
    <property type="project" value="TreeGrafter"/>
</dbReference>
<dbReference type="SUPFAM" id="SSF57959">
    <property type="entry name" value="Leucine zipper domain"/>
    <property type="match status" value="1"/>
</dbReference>
<dbReference type="AlphaFoldDB" id="A0A443R8L0"/>